<gene>
    <name evidence="2" type="ORF">GGR02_001598</name>
</gene>
<keyword evidence="1" id="KW-1133">Transmembrane helix</keyword>
<proteinExistence type="predicted"/>
<comment type="caution">
    <text evidence="2">The sequence shown here is derived from an EMBL/GenBank/DDBJ whole genome shotgun (WGS) entry which is preliminary data.</text>
</comment>
<feature type="transmembrane region" description="Helical" evidence="1">
    <location>
        <begin position="34"/>
        <end position="52"/>
    </location>
</feature>
<protein>
    <submittedName>
        <fullName evidence="2">Uncharacterized protein</fullName>
    </submittedName>
</protein>
<organism evidence="2 3">
    <name type="scientific">Anoxybacteroides voinovskiense</name>
    <dbReference type="NCBI Taxonomy" id="230470"/>
    <lineage>
        <taxon>Bacteria</taxon>
        <taxon>Bacillati</taxon>
        <taxon>Bacillota</taxon>
        <taxon>Bacilli</taxon>
        <taxon>Bacillales</taxon>
        <taxon>Anoxybacillaceae</taxon>
        <taxon>Anoxybacteroides</taxon>
    </lineage>
</organism>
<evidence type="ECO:0000313" key="3">
    <source>
        <dbReference type="Proteomes" id="UP000559598"/>
    </source>
</evidence>
<dbReference type="AlphaFoldDB" id="A0A840DQF2"/>
<name>A0A840DQF2_9BACL</name>
<accession>A0A840DQF2</accession>
<dbReference type="Proteomes" id="UP000559598">
    <property type="component" value="Unassembled WGS sequence"/>
</dbReference>
<keyword evidence="3" id="KW-1185">Reference proteome</keyword>
<evidence type="ECO:0000313" key="2">
    <source>
        <dbReference type="EMBL" id="MBB4073835.1"/>
    </source>
</evidence>
<keyword evidence="1" id="KW-0472">Membrane</keyword>
<reference evidence="2 3" key="1">
    <citation type="submission" date="2020-08" db="EMBL/GenBank/DDBJ databases">
        <title>Genomic Encyclopedia of Type Strains, Phase IV (KMG-IV): sequencing the most valuable type-strain genomes for metagenomic binning, comparative biology and taxonomic classification.</title>
        <authorList>
            <person name="Goeker M."/>
        </authorList>
    </citation>
    <scope>NUCLEOTIDE SEQUENCE [LARGE SCALE GENOMIC DNA]</scope>
    <source>
        <strain evidence="2 3">DSM 17075</strain>
    </source>
</reference>
<evidence type="ECO:0000256" key="1">
    <source>
        <dbReference type="SAM" id="Phobius"/>
    </source>
</evidence>
<dbReference type="EMBL" id="JACIDE010000009">
    <property type="protein sequence ID" value="MBB4073835.1"/>
    <property type="molecule type" value="Genomic_DNA"/>
</dbReference>
<keyword evidence="1" id="KW-0812">Transmembrane</keyword>
<sequence>MKKWYLFDAVCATLILLFSFLFQSFNVGYYSYRSFLGVAIGSIIVGVIRNRLNQKASFRRSLVGAMLKHHYVLYPRSRYWGCSNGLYQHLHQCIYLFIGYEYDKHIANEGLSISCRWRQTDFSFLFFHYKNKKTCE</sequence>